<protein>
    <submittedName>
        <fullName evidence="1">Uncharacterized protein</fullName>
    </submittedName>
</protein>
<organism evidence="1 2">
    <name type="scientific">Necator americanus</name>
    <name type="common">Human hookworm</name>
    <dbReference type="NCBI Taxonomy" id="51031"/>
    <lineage>
        <taxon>Eukaryota</taxon>
        <taxon>Metazoa</taxon>
        <taxon>Ecdysozoa</taxon>
        <taxon>Nematoda</taxon>
        <taxon>Chromadorea</taxon>
        <taxon>Rhabditida</taxon>
        <taxon>Rhabditina</taxon>
        <taxon>Rhabditomorpha</taxon>
        <taxon>Strongyloidea</taxon>
        <taxon>Ancylostomatidae</taxon>
        <taxon>Bunostominae</taxon>
        <taxon>Necator</taxon>
    </lineage>
</organism>
<name>W2TIS0_NECAM</name>
<dbReference type="Proteomes" id="UP000053676">
    <property type="component" value="Unassembled WGS sequence"/>
</dbReference>
<reference evidence="2" key="1">
    <citation type="journal article" date="2014" name="Nat. Genet.">
        <title>Genome of the human hookworm Necator americanus.</title>
        <authorList>
            <person name="Tang Y.T."/>
            <person name="Gao X."/>
            <person name="Rosa B.A."/>
            <person name="Abubucker S."/>
            <person name="Hallsworth-Pepin K."/>
            <person name="Martin J."/>
            <person name="Tyagi R."/>
            <person name="Heizer E."/>
            <person name="Zhang X."/>
            <person name="Bhonagiri-Palsikar V."/>
            <person name="Minx P."/>
            <person name="Warren W.C."/>
            <person name="Wang Q."/>
            <person name="Zhan B."/>
            <person name="Hotez P.J."/>
            <person name="Sternberg P.W."/>
            <person name="Dougall A."/>
            <person name="Gaze S.T."/>
            <person name="Mulvenna J."/>
            <person name="Sotillo J."/>
            <person name="Ranganathan S."/>
            <person name="Rabelo E.M."/>
            <person name="Wilson R.K."/>
            <person name="Felgner P.L."/>
            <person name="Bethony J."/>
            <person name="Hawdon J.M."/>
            <person name="Gasser R.B."/>
            <person name="Loukas A."/>
            <person name="Mitreva M."/>
        </authorList>
    </citation>
    <scope>NUCLEOTIDE SEQUENCE [LARGE SCALE GENOMIC DNA]</scope>
</reference>
<evidence type="ECO:0000313" key="2">
    <source>
        <dbReference type="Proteomes" id="UP000053676"/>
    </source>
</evidence>
<dbReference type="AlphaFoldDB" id="W2TIS0"/>
<accession>W2TIS0</accession>
<keyword evidence="2" id="KW-1185">Reference proteome</keyword>
<evidence type="ECO:0000313" key="1">
    <source>
        <dbReference type="EMBL" id="ETN80912.1"/>
    </source>
</evidence>
<dbReference type="EMBL" id="KI658923">
    <property type="protein sequence ID" value="ETN80912.1"/>
    <property type="molecule type" value="Genomic_DNA"/>
</dbReference>
<proteinExistence type="predicted"/>
<sequence length="66" mass="7730">MAARRELQQWPHAFPPATIPRLKFNANKQVSRYHAIPQKTPQYLMASENYTSTFARLSTIREIKDI</sequence>
<dbReference type="KEGG" id="nai:NECAME_08876"/>
<gene>
    <name evidence="1" type="ORF">NECAME_08876</name>
</gene>